<feature type="region of interest" description="Disordered" evidence="1">
    <location>
        <begin position="119"/>
        <end position="146"/>
    </location>
</feature>
<gene>
    <name evidence="2" type="ORF">GOMPHAMPRED_004058</name>
</gene>
<feature type="compositionally biased region" description="Polar residues" evidence="1">
    <location>
        <begin position="289"/>
        <end position="298"/>
    </location>
</feature>
<proteinExistence type="predicted"/>
<feature type="compositionally biased region" description="Low complexity" evidence="1">
    <location>
        <begin position="127"/>
        <end position="143"/>
    </location>
</feature>
<protein>
    <submittedName>
        <fullName evidence="2">Uncharacterized protein</fullName>
    </submittedName>
</protein>
<dbReference type="EMBL" id="CAJPDQ010000024">
    <property type="protein sequence ID" value="CAF9926093.1"/>
    <property type="molecule type" value="Genomic_DNA"/>
</dbReference>
<comment type="caution">
    <text evidence="2">The sequence shown here is derived from an EMBL/GenBank/DDBJ whole genome shotgun (WGS) entry which is preliminary data.</text>
</comment>
<sequence length="509" mass="57618">MFSDLLKNRELSAELGKQASTKSFLRFPKISLERWRSLRAPAIITLDVNKASNNDERHYITIMPDSKLRSTSQVRETKASPRKQPIIIQEHKLEPTATRRSSISQDRLPRSQERYLSATTTTHLTPSRSNSRSRLAFARSRSNPGYQRIITIPETTNHHKRQTSVDCRQRGRSEDKCYEVIEISRGRRSRHSSISTSRARRSENRTPSPLPALEITPAGTPCSSRSLGPSTPVPYGSEDHRTNLKEKIPIIMTISPDRQIDAKDTGEVSSIEPEYYEFPETYYKPRYSVYQSSKSPQRSHYDSNDASRHRKLVVDTDLSDGSRLRSVSSGRACITTAASRISSIPVLTQDPSTPQESILSSSITTNIEHSLDPLTQRPEKLQPGSDQSSNSAADPSGKGEMPVISPLDESTIPHLLPRKPVSFERLRPPSMSYQAEVTSPLKPMPLHRRTKSEVIPTESPLTRDHTRSISTYSYTPIRDLRPERRSYNTVRFLDSQGQNHERLRRVLGI</sequence>
<accession>A0A8H3INY3</accession>
<reference evidence="2" key="1">
    <citation type="submission" date="2021-03" db="EMBL/GenBank/DDBJ databases">
        <authorList>
            <person name="Tagirdzhanova G."/>
        </authorList>
    </citation>
    <scope>NUCLEOTIDE SEQUENCE</scope>
</reference>
<name>A0A8H3INY3_9LECA</name>
<feature type="region of interest" description="Disordered" evidence="1">
    <location>
        <begin position="289"/>
        <end position="314"/>
    </location>
</feature>
<feature type="region of interest" description="Disordered" evidence="1">
    <location>
        <begin position="375"/>
        <end position="420"/>
    </location>
</feature>
<dbReference type="Proteomes" id="UP000664169">
    <property type="component" value="Unassembled WGS sequence"/>
</dbReference>
<organism evidence="2 3">
    <name type="scientific">Gomphillus americanus</name>
    <dbReference type="NCBI Taxonomy" id="1940652"/>
    <lineage>
        <taxon>Eukaryota</taxon>
        <taxon>Fungi</taxon>
        <taxon>Dikarya</taxon>
        <taxon>Ascomycota</taxon>
        <taxon>Pezizomycotina</taxon>
        <taxon>Lecanoromycetes</taxon>
        <taxon>OSLEUM clade</taxon>
        <taxon>Ostropomycetidae</taxon>
        <taxon>Ostropales</taxon>
        <taxon>Graphidaceae</taxon>
        <taxon>Gomphilloideae</taxon>
        <taxon>Gomphillus</taxon>
    </lineage>
</organism>
<dbReference type="AlphaFoldDB" id="A0A8H3INY3"/>
<evidence type="ECO:0000313" key="3">
    <source>
        <dbReference type="Proteomes" id="UP000664169"/>
    </source>
</evidence>
<feature type="region of interest" description="Disordered" evidence="1">
    <location>
        <begin position="185"/>
        <end position="240"/>
    </location>
</feature>
<evidence type="ECO:0000313" key="2">
    <source>
        <dbReference type="EMBL" id="CAF9926093.1"/>
    </source>
</evidence>
<evidence type="ECO:0000256" key="1">
    <source>
        <dbReference type="SAM" id="MobiDB-lite"/>
    </source>
</evidence>
<feature type="compositionally biased region" description="Polar residues" evidence="1">
    <location>
        <begin position="384"/>
        <end position="393"/>
    </location>
</feature>
<keyword evidence="3" id="KW-1185">Reference proteome</keyword>